<dbReference type="Gene3D" id="3.50.50.60">
    <property type="entry name" value="FAD/NAD(P)-binding domain"/>
    <property type="match status" value="3"/>
</dbReference>
<proteinExistence type="predicted"/>
<keyword evidence="2" id="KW-1185">Reference proteome</keyword>
<protein>
    <submittedName>
        <fullName evidence="1">Oleate hydratase</fullName>
        <ecNumber evidence="1">4.2.1.53</ecNumber>
    </submittedName>
</protein>
<name>A0A9X4LHJ2_9BURK</name>
<dbReference type="NCBIfam" id="NF010584">
    <property type="entry name" value="PRK13977.1"/>
    <property type="match status" value="1"/>
</dbReference>
<dbReference type="EC" id="4.2.1.53" evidence="1"/>
<dbReference type="GO" id="GO:0050151">
    <property type="term" value="F:oleate hydratase activity"/>
    <property type="evidence" value="ECO:0007669"/>
    <property type="project" value="UniProtKB-EC"/>
</dbReference>
<dbReference type="Pfam" id="PF06100">
    <property type="entry name" value="MCRA"/>
    <property type="match status" value="1"/>
</dbReference>
<dbReference type="PANTHER" id="PTHR37417">
    <property type="entry name" value="67 KDA MYOSIN-CROSS-REACTIVE ANTIGEN FAMILY PROTEIN (AFU_ORTHOLOGUE AFUA_5G09970)"/>
    <property type="match status" value="1"/>
</dbReference>
<comment type="caution">
    <text evidence="1">The sequence shown here is derived from an EMBL/GenBank/DDBJ whole genome shotgun (WGS) entry which is preliminary data.</text>
</comment>
<dbReference type="Proteomes" id="UP001152766">
    <property type="component" value="Unassembled WGS sequence"/>
</dbReference>
<gene>
    <name evidence="1" type="ORF">EXJ73_14355</name>
</gene>
<dbReference type="SUPFAM" id="SSF51905">
    <property type="entry name" value="FAD/NAD(P)-binding domain"/>
    <property type="match status" value="1"/>
</dbReference>
<dbReference type="GO" id="GO:0071949">
    <property type="term" value="F:FAD binding"/>
    <property type="evidence" value="ECO:0007669"/>
    <property type="project" value="InterPro"/>
</dbReference>
<accession>A0A9X4LHJ2</accession>
<dbReference type="GO" id="GO:0006631">
    <property type="term" value="P:fatty acid metabolic process"/>
    <property type="evidence" value="ECO:0007669"/>
    <property type="project" value="InterPro"/>
</dbReference>
<dbReference type="RefSeq" id="WP_268149564.1">
    <property type="nucleotide sequence ID" value="NZ_JAPPUW010000007.1"/>
</dbReference>
<evidence type="ECO:0000313" key="1">
    <source>
        <dbReference type="EMBL" id="MDG0863645.1"/>
    </source>
</evidence>
<dbReference type="InterPro" id="IPR036188">
    <property type="entry name" value="FAD/NAD-bd_sf"/>
</dbReference>
<keyword evidence="1" id="KW-0456">Lyase</keyword>
<organism evidence="1 2">
    <name type="scientific">Pelomonas aquatica</name>
    <dbReference type="NCBI Taxonomy" id="431058"/>
    <lineage>
        <taxon>Bacteria</taxon>
        <taxon>Pseudomonadati</taxon>
        <taxon>Pseudomonadota</taxon>
        <taxon>Betaproteobacteria</taxon>
        <taxon>Burkholderiales</taxon>
        <taxon>Sphaerotilaceae</taxon>
        <taxon>Roseateles</taxon>
    </lineage>
</organism>
<dbReference type="InterPro" id="IPR010354">
    <property type="entry name" value="Oleate_hydratase"/>
</dbReference>
<dbReference type="EMBL" id="SGUG01000020">
    <property type="protein sequence ID" value="MDG0863645.1"/>
    <property type="molecule type" value="Genomic_DNA"/>
</dbReference>
<dbReference type="AlphaFoldDB" id="A0A9X4LHJ2"/>
<evidence type="ECO:0000313" key="2">
    <source>
        <dbReference type="Proteomes" id="UP001152766"/>
    </source>
</evidence>
<sequence>MLDPKNADVWLVGGGIASMAAASFLIRDAGMPGARIHILEELGIAGGCLDGGASPTQAGYVTRGGRMLCEEVYQCLWNLLDGIPSLEKPGMSVRQEIAAFNEQVRTEAHARLIGQGPRILDARHYGLDGRDRAELTRLLATPEGLLGARRIDELFSAHFFRSNFWQMWRTTFAFQNWHSAIELRRYFLRFLQEFPRMHTLAGVRRTPYNQYDSIAVPLQRWLLAQGVDVRFGHRVTDIDFDQRDPARRRATQLHVQTARGRQTLALAAGDACFVTLGSITADASYGSNSQAPALIRDRRDGAWSLWETLARKADDFGRPQTFFNMDDNKWESFTLTMHGRTLLDRLIAFGGNPPGTGALMTLVDSSWLMSLVVPHQPHFPAMPADTYTAWGYGLFIDAPGNHVAKPMAQCGGHEILDELLHHLGLADIRDAALASTDVTPVMLPYGSAMFAPRKPADRPKVLPVGTANFAFLGQHVELPDDTVYTVEYSVHGAMQAVYRLFGVDKPIPPIYQGLHDPRVGLEALTAAFGLEDQAAVRATRPALRPGITCSP</sequence>
<reference evidence="1" key="1">
    <citation type="submission" date="2019-02" db="EMBL/GenBank/DDBJ databases">
        <title>Draft genome of the type strain Pelomonas aquatica CCUG 52575T.</title>
        <authorList>
            <person name="Gomila M."/>
            <person name="Lalucat J."/>
        </authorList>
    </citation>
    <scope>NUCLEOTIDE SEQUENCE</scope>
    <source>
        <strain evidence="1">CCUG 52575</strain>
    </source>
</reference>
<dbReference type="PANTHER" id="PTHR37417:SF2">
    <property type="entry name" value="67 KDA MYOSIN-CROSS-REACTIVE ANTIGEN FAMILY PROTEIN (AFU_ORTHOLOGUE AFUA_5G09970)"/>
    <property type="match status" value="1"/>
</dbReference>